<dbReference type="Pfam" id="PF03992">
    <property type="entry name" value="ABM"/>
    <property type="match status" value="1"/>
</dbReference>
<name>A0ABW1ZE99_9BACT</name>
<dbReference type="PROSITE" id="PS51725">
    <property type="entry name" value="ABM"/>
    <property type="match status" value="1"/>
</dbReference>
<evidence type="ECO:0000313" key="3">
    <source>
        <dbReference type="EMBL" id="MFC6647328.1"/>
    </source>
</evidence>
<comment type="caution">
    <text evidence="3">The sequence shown here is derived from an EMBL/GenBank/DDBJ whole genome shotgun (WGS) entry which is preliminary data.</text>
</comment>
<protein>
    <submittedName>
        <fullName evidence="3">Quinol monooxygenase</fullName>
        <ecNumber evidence="3">1.-.-.-</ecNumber>
    </submittedName>
</protein>
<dbReference type="PANTHER" id="PTHR33336:SF15">
    <property type="entry name" value="ABM DOMAIN-CONTAINING PROTEIN"/>
    <property type="match status" value="1"/>
</dbReference>
<dbReference type="InterPro" id="IPR011008">
    <property type="entry name" value="Dimeric_a/b-barrel"/>
</dbReference>
<feature type="domain" description="ABM" evidence="2">
    <location>
        <begin position="28"/>
        <end position="121"/>
    </location>
</feature>
<accession>A0ABW1ZE99</accession>
<reference evidence="4" key="1">
    <citation type="journal article" date="2019" name="Int. J. Syst. Evol. Microbiol.">
        <title>The Global Catalogue of Microorganisms (GCM) 10K type strain sequencing project: providing services to taxonomists for standard genome sequencing and annotation.</title>
        <authorList>
            <consortium name="The Broad Institute Genomics Platform"/>
            <consortium name="The Broad Institute Genome Sequencing Center for Infectious Disease"/>
            <person name="Wu L."/>
            <person name="Ma J."/>
        </authorList>
    </citation>
    <scope>NUCLEOTIDE SEQUENCE [LARGE SCALE GENOMIC DNA]</scope>
    <source>
        <strain evidence="4">CGMCC 1.16026</strain>
    </source>
</reference>
<dbReference type="GO" id="GO:0004497">
    <property type="term" value="F:monooxygenase activity"/>
    <property type="evidence" value="ECO:0007669"/>
    <property type="project" value="UniProtKB-KW"/>
</dbReference>
<dbReference type="Proteomes" id="UP001596391">
    <property type="component" value="Unassembled WGS sequence"/>
</dbReference>
<dbReference type="InterPro" id="IPR050744">
    <property type="entry name" value="AI-2_Isomerase_LsrG"/>
</dbReference>
<keyword evidence="3" id="KW-0503">Monooxygenase</keyword>
<keyword evidence="4" id="KW-1185">Reference proteome</keyword>
<feature type="chain" id="PRO_5047304566" evidence="1">
    <location>
        <begin position="22"/>
        <end position="126"/>
    </location>
</feature>
<dbReference type="Gene3D" id="3.30.70.100">
    <property type="match status" value="1"/>
</dbReference>
<feature type="signal peptide" evidence="1">
    <location>
        <begin position="1"/>
        <end position="21"/>
    </location>
</feature>
<dbReference type="InterPro" id="IPR007138">
    <property type="entry name" value="ABM_dom"/>
</dbReference>
<dbReference type="SUPFAM" id="SSF54909">
    <property type="entry name" value="Dimeric alpha+beta barrel"/>
    <property type="match status" value="1"/>
</dbReference>
<organism evidence="3 4">
    <name type="scientific">Granulicella cerasi</name>
    <dbReference type="NCBI Taxonomy" id="741063"/>
    <lineage>
        <taxon>Bacteria</taxon>
        <taxon>Pseudomonadati</taxon>
        <taxon>Acidobacteriota</taxon>
        <taxon>Terriglobia</taxon>
        <taxon>Terriglobales</taxon>
        <taxon>Acidobacteriaceae</taxon>
        <taxon>Granulicella</taxon>
    </lineage>
</organism>
<dbReference type="EC" id="1.-.-.-" evidence="3"/>
<keyword evidence="3" id="KW-0560">Oxidoreductase</keyword>
<evidence type="ECO:0000259" key="2">
    <source>
        <dbReference type="PROSITE" id="PS51725"/>
    </source>
</evidence>
<gene>
    <name evidence="3" type="ORF">ACFQBQ_17475</name>
</gene>
<keyword evidence="1" id="KW-0732">Signal</keyword>
<evidence type="ECO:0000256" key="1">
    <source>
        <dbReference type="SAM" id="SignalP"/>
    </source>
</evidence>
<evidence type="ECO:0000313" key="4">
    <source>
        <dbReference type="Proteomes" id="UP001596391"/>
    </source>
</evidence>
<sequence>MKRVVVGVVGVLALASTGSSAQTKAVPVTVVSHVDIKPDAYLPQAVETAEKLLQAETVATHKDAGLVAYGVYQEVGSSNHFTIVETWNDRTAYERHVGSPHTVSFREKVQPLLGGPFDTRLHTPLQ</sequence>
<proteinExistence type="predicted"/>
<dbReference type="PANTHER" id="PTHR33336">
    <property type="entry name" value="QUINOL MONOOXYGENASE YGIN-RELATED"/>
    <property type="match status" value="1"/>
</dbReference>
<dbReference type="EMBL" id="JBHSWI010000001">
    <property type="protein sequence ID" value="MFC6647328.1"/>
    <property type="molecule type" value="Genomic_DNA"/>
</dbReference>
<dbReference type="RefSeq" id="WP_263370766.1">
    <property type="nucleotide sequence ID" value="NZ_JAGSYD010000002.1"/>
</dbReference>